<organism evidence="9 10">
    <name type="scientific">Adiantum capillus-veneris</name>
    <name type="common">Maidenhair fern</name>
    <dbReference type="NCBI Taxonomy" id="13818"/>
    <lineage>
        <taxon>Eukaryota</taxon>
        <taxon>Viridiplantae</taxon>
        <taxon>Streptophyta</taxon>
        <taxon>Embryophyta</taxon>
        <taxon>Tracheophyta</taxon>
        <taxon>Polypodiopsida</taxon>
        <taxon>Polypodiidae</taxon>
        <taxon>Polypodiales</taxon>
        <taxon>Pteridineae</taxon>
        <taxon>Pteridaceae</taxon>
        <taxon>Vittarioideae</taxon>
        <taxon>Adiantum</taxon>
    </lineage>
</organism>
<name>A0A9D4UPW1_ADICA</name>
<comment type="subcellular location">
    <subcellularLocation>
        <location evidence="1">Cell membrane</location>
        <topology evidence="1">Multi-pass membrane protein</topology>
    </subcellularLocation>
</comment>
<gene>
    <name evidence="9" type="ORF">GOP47_0013890</name>
</gene>
<evidence type="ECO:0000256" key="4">
    <source>
        <dbReference type="ARBA" id="ARBA00022692"/>
    </source>
</evidence>
<evidence type="ECO:0000256" key="1">
    <source>
        <dbReference type="ARBA" id="ARBA00004651"/>
    </source>
</evidence>
<reference evidence="9" key="1">
    <citation type="submission" date="2021-01" db="EMBL/GenBank/DDBJ databases">
        <title>Adiantum capillus-veneris genome.</title>
        <authorList>
            <person name="Fang Y."/>
            <person name="Liao Q."/>
        </authorList>
    </citation>
    <scope>NUCLEOTIDE SEQUENCE</scope>
    <source>
        <strain evidence="9">H3</strain>
        <tissue evidence="9">Leaf</tissue>
    </source>
</reference>
<evidence type="ECO:0000313" key="9">
    <source>
        <dbReference type="EMBL" id="KAI5071639.1"/>
    </source>
</evidence>
<comment type="caution">
    <text evidence="9">The sequence shown here is derived from an EMBL/GenBank/DDBJ whole genome shotgun (WGS) entry which is preliminary data.</text>
</comment>
<feature type="transmembrane region" description="Helical" evidence="7">
    <location>
        <begin position="169"/>
        <end position="195"/>
    </location>
</feature>
<feature type="transmembrane region" description="Helical" evidence="7">
    <location>
        <begin position="310"/>
        <end position="332"/>
    </location>
</feature>
<keyword evidence="5 7" id="KW-1133">Transmembrane helix</keyword>
<dbReference type="OrthoDB" id="2017960at2759"/>
<evidence type="ECO:0000256" key="3">
    <source>
        <dbReference type="ARBA" id="ARBA00022475"/>
    </source>
</evidence>
<evidence type="ECO:0000256" key="7">
    <source>
        <dbReference type="SAM" id="Phobius"/>
    </source>
</evidence>
<feature type="transmembrane region" description="Helical" evidence="7">
    <location>
        <begin position="362"/>
        <end position="381"/>
    </location>
</feature>
<keyword evidence="4 7" id="KW-0812">Transmembrane</keyword>
<dbReference type="GO" id="GO:0005886">
    <property type="term" value="C:plasma membrane"/>
    <property type="evidence" value="ECO:0007669"/>
    <property type="project" value="UniProtKB-SubCell"/>
</dbReference>
<dbReference type="InterPro" id="IPR000620">
    <property type="entry name" value="EamA_dom"/>
</dbReference>
<accession>A0A9D4UPW1</accession>
<comment type="similarity">
    <text evidence="2">Belongs to the drug/metabolite transporter (DMT) superfamily. Plant drug/metabolite exporter (P-DME) (TC 2.A.7.4) family.</text>
</comment>
<dbReference type="SUPFAM" id="SSF103481">
    <property type="entry name" value="Multidrug resistance efflux transporter EmrE"/>
    <property type="match status" value="2"/>
</dbReference>
<dbReference type="InterPro" id="IPR051258">
    <property type="entry name" value="Diverse_Substrate_Transporter"/>
</dbReference>
<evidence type="ECO:0000256" key="2">
    <source>
        <dbReference type="ARBA" id="ARBA00007635"/>
    </source>
</evidence>
<keyword evidence="3" id="KW-1003">Cell membrane</keyword>
<dbReference type="EMBL" id="JABFUD020000013">
    <property type="protein sequence ID" value="KAI5071639.1"/>
    <property type="molecule type" value="Genomic_DNA"/>
</dbReference>
<evidence type="ECO:0000256" key="5">
    <source>
        <dbReference type="ARBA" id="ARBA00022989"/>
    </source>
</evidence>
<dbReference type="Proteomes" id="UP000886520">
    <property type="component" value="Chromosome 13"/>
</dbReference>
<dbReference type="Pfam" id="PF00892">
    <property type="entry name" value="EamA"/>
    <property type="match status" value="2"/>
</dbReference>
<dbReference type="PANTHER" id="PTHR42920">
    <property type="entry name" value="OS03G0707200 PROTEIN-RELATED"/>
    <property type="match status" value="1"/>
</dbReference>
<protein>
    <recommendedName>
        <fullName evidence="8">EamA domain-containing protein</fullName>
    </recommendedName>
</protein>
<evidence type="ECO:0000259" key="8">
    <source>
        <dbReference type="Pfam" id="PF00892"/>
    </source>
</evidence>
<feature type="domain" description="EamA" evidence="8">
    <location>
        <begin position="144"/>
        <end position="270"/>
    </location>
</feature>
<feature type="domain" description="EamA" evidence="8">
    <location>
        <begin position="280"/>
        <end position="432"/>
    </location>
</feature>
<dbReference type="AlphaFoldDB" id="A0A9D4UPW1"/>
<sequence>MSVPWQLLCNLRFRHGTLTEAQPILLWARPSVLFCKQPRPLMTPHLQHFLFPVCKSSRYISHLQLSAFKGAGGPTFATNTPQTDEDGNDTGIQALVEFDDDGGDHDTQRATKFSQVQLKDPLRTSPVSSATSTSLACLSSARVRGILLLNLLTFLYGTNIPIIKEAEAVANPSLFLCGRFALATMVLAPFIVGGIKDCEVRKASLELGLWISMGYWTQSISLLSTDAGRASFISAFTVIVVPLLAGLSGREISKATWASAIMAFTGVGLLETSGSPATVGDFWSLSSAVLFGVHMLRTEHYSRAISSRKLLPMLGTQLLVITLSSLLFSYIASPADYWFKGLSFSSLSNIVDVQPALVHFPWLPLIYTGTVSTAFCLWIELTAMRDISATDTAVIYSLEPLWGAAFAWCFLGERWGLKGWLGALLIFGGSLAVQFSQLQESKESSSRND</sequence>
<proteinExistence type="inferred from homology"/>
<keyword evidence="6 7" id="KW-0472">Membrane</keyword>
<keyword evidence="10" id="KW-1185">Reference proteome</keyword>
<dbReference type="PANTHER" id="PTHR42920:SF26">
    <property type="entry name" value="OS03G0707200 PROTEIN"/>
    <property type="match status" value="1"/>
</dbReference>
<evidence type="ECO:0000313" key="10">
    <source>
        <dbReference type="Proteomes" id="UP000886520"/>
    </source>
</evidence>
<dbReference type="InterPro" id="IPR037185">
    <property type="entry name" value="EmrE-like"/>
</dbReference>
<feature type="transmembrane region" description="Helical" evidence="7">
    <location>
        <begin position="145"/>
        <end position="163"/>
    </location>
</feature>
<evidence type="ECO:0000256" key="6">
    <source>
        <dbReference type="ARBA" id="ARBA00023136"/>
    </source>
</evidence>